<gene>
    <name evidence="2" type="ORF">CASFOL_032878</name>
</gene>
<dbReference type="AlphaFoldDB" id="A0ABD3C5H5"/>
<accession>A0ABD3C5H5</accession>
<dbReference type="Proteomes" id="UP001632038">
    <property type="component" value="Unassembled WGS sequence"/>
</dbReference>
<protein>
    <submittedName>
        <fullName evidence="2">Uncharacterized protein</fullName>
    </submittedName>
</protein>
<evidence type="ECO:0000313" key="2">
    <source>
        <dbReference type="EMBL" id="KAL3624062.1"/>
    </source>
</evidence>
<proteinExistence type="predicted"/>
<evidence type="ECO:0000256" key="1">
    <source>
        <dbReference type="SAM" id="MobiDB-lite"/>
    </source>
</evidence>
<organism evidence="2 3">
    <name type="scientific">Castilleja foliolosa</name>
    <dbReference type="NCBI Taxonomy" id="1961234"/>
    <lineage>
        <taxon>Eukaryota</taxon>
        <taxon>Viridiplantae</taxon>
        <taxon>Streptophyta</taxon>
        <taxon>Embryophyta</taxon>
        <taxon>Tracheophyta</taxon>
        <taxon>Spermatophyta</taxon>
        <taxon>Magnoliopsida</taxon>
        <taxon>eudicotyledons</taxon>
        <taxon>Gunneridae</taxon>
        <taxon>Pentapetalae</taxon>
        <taxon>asterids</taxon>
        <taxon>lamiids</taxon>
        <taxon>Lamiales</taxon>
        <taxon>Orobanchaceae</taxon>
        <taxon>Pedicularideae</taxon>
        <taxon>Castillejinae</taxon>
        <taxon>Castilleja</taxon>
    </lineage>
</organism>
<keyword evidence="3" id="KW-1185">Reference proteome</keyword>
<sequence length="87" mass="9472">MSGGRDLPANKEQPRGCGAPVQPRRFDLWRASFTLRLQLHSPASFSSGDQRRGGGDDYAVDGGDPTRMRCFAKGLYLKMVASSNHGC</sequence>
<evidence type="ECO:0000313" key="3">
    <source>
        <dbReference type="Proteomes" id="UP001632038"/>
    </source>
</evidence>
<reference evidence="3" key="1">
    <citation type="journal article" date="2024" name="IScience">
        <title>Strigolactones Initiate the Formation of Haustorium-like Structures in Castilleja.</title>
        <authorList>
            <person name="Buerger M."/>
            <person name="Peterson D."/>
            <person name="Chory J."/>
        </authorList>
    </citation>
    <scope>NUCLEOTIDE SEQUENCE [LARGE SCALE GENOMIC DNA]</scope>
</reference>
<comment type="caution">
    <text evidence="2">The sequence shown here is derived from an EMBL/GenBank/DDBJ whole genome shotgun (WGS) entry which is preliminary data.</text>
</comment>
<name>A0ABD3C5H5_9LAMI</name>
<feature type="region of interest" description="Disordered" evidence="1">
    <location>
        <begin position="1"/>
        <end position="21"/>
    </location>
</feature>
<dbReference type="EMBL" id="JAVIJP010000054">
    <property type="protein sequence ID" value="KAL3624062.1"/>
    <property type="molecule type" value="Genomic_DNA"/>
</dbReference>